<dbReference type="PANTHER" id="PTHR38340:SF1">
    <property type="entry name" value="S-LAYER PROTEIN"/>
    <property type="match status" value="1"/>
</dbReference>
<name>A0A4Q0MJ51_9HYPH</name>
<organism evidence="3 4">
    <name type="scientific">Hansschlegelia zhihuaiae</name>
    <dbReference type="NCBI Taxonomy" id="405005"/>
    <lineage>
        <taxon>Bacteria</taxon>
        <taxon>Pseudomonadati</taxon>
        <taxon>Pseudomonadota</taxon>
        <taxon>Alphaproteobacteria</taxon>
        <taxon>Hyphomicrobiales</taxon>
        <taxon>Methylopilaceae</taxon>
        <taxon>Hansschlegelia</taxon>
    </lineage>
</organism>
<evidence type="ECO:0000313" key="4">
    <source>
        <dbReference type="Proteomes" id="UP000289708"/>
    </source>
</evidence>
<dbReference type="SUPFAM" id="SSF51120">
    <property type="entry name" value="beta-Roll"/>
    <property type="match status" value="2"/>
</dbReference>
<dbReference type="PRINTS" id="PR00313">
    <property type="entry name" value="CABNDNGRPT"/>
</dbReference>
<accession>A0A4Q0MJ51</accession>
<evidence type="ECO:0000256" key="1">
    <source>
        <dbReference type="ARBA" id="ARBA00004613"/>
    </source>
</evidence>
<dbReference type="InterPro" id="IPR001343">
    <property type="entry name" value="Hemolysn_Ca-bd"/>
</dbReference>
<comment type="subcellular location">
    <subcellularLocation>
        <location evidence="1">Secreted</location>
    </subcellularLocation>
</comment>
<reference evidence="3 4" key="1">
    <citation type="submission" date="2018-12" db="EMBL/GenBank/DDBJ databases">
        <title>bacterium Hansschlegelia zhihuaiae S113.</title>
        <authorList>
            <person name="He J."/>
        </authorList>
    </citation>
    <scope>NUCLEOTIDE SEQUENCE [LARGE SCALE GENOMIC DNA]</scope>
    <source>
        <strain evidence="3 4">S 113</strain>
    </source>
</reference>
<dbReference type="RefSeq" id="WP_128777836.1">
    <property type="nucleotide sequence ID" value="NZ_RYFI01000011.1"/>
</dbReference>
<dbReference type="Gene3D" id="2.150.10.10">
    <property type="entry name" value="Serralysin-like metalloprotease, C-terminal"/>
    <property type="match status" value="2"/>
</dbReference>
<dbReference type="OrthoDB" id="223957at2"/>
<dbReference type="InterPro" id="IPR011049">
    <property type="entry name" value="Serralysin-like_metalloprot_C"/>
</dbReference>
<sequence>MSVEITGTEKPDELLGDFRNNTIHGLAGSDTIFGGGRTDLIYGDEGNDRIYGERGDDTIFAGQGRDLINGGAGDDSLFGGTQSDVFDGGLGFDVVSYEFLDTGRGVVATLSGARGEGRADVFTRVEGVVGSPFDDILRGGDGALLAGMSGDDTLVASGGADTLAGGTGADVYRFTANSASGTVIQVLTDEAVINLKRIDADLTDSGPDARNQAFEFIGEDAEFTAAGQLSWKAIGDGTGAILVSAEMTGDGIADLTFRIDFSWASISADTFVL</sequence>
<dbReference type="PROSITE" id="PS00330">
    <property type="entry name" value="HEMOLYSIN_CALCIUM"/>
    <property type="match status" value="3"/>
</dbReference>
<dbReference type="Pfam" id="PF00353">
    <property type="entry name" value="HemolysinCabind"/>
    <property type="match status" value="3"/>
</dbReference>
<evidence type="ECO:0000313" key="3">
    <source>
        <dbReference type="EMBL" id="RXF72976.1"/>
    </source>
</evidence>
<protein>
    <submittedName>
        <fullName evidence="3">Calcium-binding protein</fullName>
    </submittedName>
</protein>
<dbReference type="InterPro" id="IPR050557">
    <property type="entry name" value="RTX_toxin/Mannuronan_C5-epim"/>
</dbReference>
<dbReference type="Proteomes" id="UP000289708">
    <property type="component" value="Unassembled WGS sequence"/>
</dbReference>
<dbReference type="GO" id="GO:0005509">
    <property type="term" value="F:calcium ion binding"/>
    <property type="evidence" value="ECO:0007669"/>
    <property type="project" value="InterPro"/>
</dbReference>
<evidence type="ECO:0000256" key="2">
    <source>
        <dbReference type="ARBA" id="ARBA00022525"/>
    </source>
</evidence>
<dbReference type="GO" id="GO:0005576">
    <property type="term" value="C:extracellular region"/>
    <property type="evidence" value="ECO:0007669"/>
    <property type="project" value="UniProtKB-SubCell"/>
</dbReference>
<keyword evidence="4" id="KW-1185">Reference proteome</keyword>
<keyword evidence="2" id="KW-0964">Secreted</keyword>
<dbReference type="InterPro" id="IPR018511">
    <property type="entry name" value="Hemolysin-typ_Ca-bd_CS"/>
</dbReference>
<proteinExistence type="predicted"/>
<dbReference type="EMBL" id="RYFI01000011">
    <property type="protein sequence ID" value="RXF72976.1"/>
    <property type="molecule type" value="Genomic_DNA"/>
</dbReference>
<dbReference type="AlphaFoldDB" id="A0A4Q0MJ51"/>
<dbReference type="PANTHER" id="PTHR38340">
    <property type="entry name" value="S-LAYER PROTEIN"/>
    <property type="match status" value="1"/>
</dbReference>
<comment type="caution">
    <text evidence="3">The sequence shown here is derived from an EMBL/GenBank/DDBJ whole genome shotgun (WGS) entry which is preliminary data.</text>
</comment>
<gene>
    <name evidence="3" type="ORF">EK403_12605</name>
</gene>